<evidence type="ECO:0000256" key="6">
    <source>
        <dbReference type="SAM" id="Phobius"/>
    </source>
</evidence>
<dbReference type="GO" id="GO:0016020">
    <property type="term" value="C:membrane"/>
    <property type="evidence" value="ECO:0007669"/>
    <property type="project" value="UniProtKB-SubCell"/>
</dbReference>
<feature type="transmembrane region" description="Helical" evidence="6">
    <location>
        <begin position="208"/>
        <end position="234"/>
    </location>
</feature>
<feature type="transmembrane region" description="Helical" evidence="6">
    <location>
        <begin position="115"/>
        <end position="134"/>
    </location>
</feature>
<feature type="transmembrane region" description="Helical" evidence="6">
    <location>
        <begin position="88"/>
        <end position="109"/>
    </location>
</feature>
<name>A0A3N4KZB8_9PEZI</name>
<protein>
    <submittedName>
        <fullName evidence="7">DUF803-domain-containing protein</fullName>
    </submittedName>
</protein>
<dbReference type="PANTHER" id="PTHR12570">
    <property type="match status" value="1"/>
</dbReference>
<feature type="region of interest" description="Disordered" evidence="5">
    <location>
        <begin position="719"/>
        <end position="783"/>
    </location>
</feature>
<feature type="compositionally biased region" description="Polar residues" evidence="5">
    <location>
        <begin position="563"/>
        <end position="574"/>
    </location>
</feature>
<dbReference type="PANTHER" id="PTHR12570:SF92">
    <property type="entry name" value="SPICHTHYIN, ISOFORM B"/>
    <property type="match status" value="1"/>
</dbReference>
<feature type="transmembrane region" description="Helical" evidence="6">
    <location>
        <begin position="181"/>
        <end position="201"/>
    </location>
</feature>
<dbReference type="InterPro" id="IPR008521">
    <property type="entry name" value="Mg_trans_NIPA"/>
</dbReference>
<dbReference type="SUPFAM" id="SSF103481">
    <property type="entry name" value="Multidrug resistance efflux transporter EmrE"/>
    <property type="match status" value="1"/>
</dbReference>
<keyword evidence="3 6" id="KW-1133">Transmembrane helix</keyword>
<feature type="transmembrane region" description="Helical" evidence="6">
    <location>
        <begin position="246"/>
        <end position="265"/>
    </location>
</feature>
<feature type="region of interest" description="Disordered" evidence="5">
    <location>
        <begin position="558"/>
        <end position="703"/>
    </location>
</feature>
<dbReference type="EMBL" id="ML119116">
    <property type="protein sequence ID" value="RPB14818.1"/>
    <property type="molecule type" value="Genomic_DNA"/>
</dbReference>
<reference evidence="7 8" key="1">
    <citation type="journal article" date="2018" name="Nat. Ecol. Evol.">
        <title>Pezizomycetes genomes reveal the molecular basis of ectomycorrhizal truffle lifestyle.</title>
        <authorList>
            <person name="Murat C."/>
            <person name="Payen T."/>
            <person name="Noel B."/>
            <person name="Kuo A."/>
            <person name="Morin E."/>
            <person name="Chen J."/>
            <person name="Kohler A."/>
            <person name="Krizsan K."/>
            <person name="Balestrini R."/>
            <person name="Da Silva C."/>
            <person name="Montanini B."/>
            <person name="Hainaut M."/>
            <person name="Levati E."/>
            <person name="Barry K.W."/>
            <person name="Belfiori B."/>
            <person name="Cichocki N."/>
            <person name="Clum A."/>
            <person name="Dockter R.B."/>
            <person name="Fauchery L."/>
            <person name="Guy J."/>
            <person name="Iotti M."/>
            <person name="Le Tacon F."/>
            <person name="Lindquist E.A."/>
            <person name="Lipzen A."/>
            <person name="Malagnac F."/>
            <person name="Mello A."/>
            <person name="Molinier V."/>
            <person name="Miyauchi S."/>
            <person name="Poulain J."/>
            <person name="Riccioni C."/>
            <person name="Rubini A."/>
            <person name="Sitrit Y."/>
            <person name="Splivallo R."/>
            <person name="Traeger S."/>
            <person name="Wang M."/>
            <person name="Zifcakova L."/>
            <person name="Wipf D."/>
            <person name="Zambonelli A."/>
            <person name="Paolocci F."/>
            <person name="Nowrousian M."/>
            <person name="Ottonello S."/>
            <person name="Baldrian P."/>
            <person name="Spatafora J.W."/>
            <person name="Henrissat B."/>
            <person name="Nagy L.G."/>
            <person name="Aury J.M."/>
            <person name="Wincker P."/>
            <person name="Grigoriev I.V."/>
            <person name="Bonfante P."/>
            <person name="Martin F.M."/>
        </authorList>
    </citation>
    <scope>NUCLEOTIDE SEQUENCE [LARGE SCALE GENOMIC DNA]</scope>
    <source>
        <strain evidence="7 8">CCBAS932</strain>
    </source>
</reference>
<keyword evidence="8" id="KW-1185">Reference proteome</keyword>
<feature type="transmembrane region" description="Helical" evidence="6">
    <location>
        <begin position="39"/>
        <end position="61"/>
    </location>
</feature>
<dbReference type="InterPro" id="IPR037185">
    <property type="entry name" value="EmrE-like"/>
</dbReference>
<feature type="transmembrane region" description="Helical" evidence="6">
    <location>
        <begin position="277"/>
        <end position="301"/>
    </location>
</feature>
<dbReference type="AlphaFoldDB" id="A0A3N4KZB8"/>
<dbReference type="InParanoid" id="A0A3N4KZB8"/>
<evidence type="ECO:0000256" key="5">
    <source>
        <dbReference type="SAM" id="MobiDB-lite"/>
    </source>
</evidence>
<evidence type="ECO:0000313" key="7">
    <source>
        <dbReference type="EMBL" id="RPB14818.1"/>
    </source>
</evidence>
<feature type="compositionally biased region" description="Polar residues" evidence="5">
    <location>
        <begin position="632"/>
        <end position="647"/>
    </location>
</feature>
<dbReference type="OrthoDB" id="6428174at2759"/>
<keyword evidence="2 6" id="KW-0812">Transmembrane</keyword>
<organism evidence="7 8">
    <name type="scientific">Morchella conica CCBAS932</name>
    <dbReference type="NCBI Taxonomy" id="1392247"/>
    <lineage>
        <taxon>Eukaryota</taxon>
        <taxon>Fungi</taxon>
        <taxon>Dikarya</taxon>
        <taxon>Ascomycota</taxon>
        <taxon>Pezizomycotina</taxon>
        <taxon>Pezizomycetes</taxon>
        <taxon>Pezizales</taxon>
        <taxon>Morchellaceae</taxon>
        <taxon>Morchella</taxon>
    </lineage>
</organism>
<feature type="region of interest" description="Disordered" evidence="5">
    <location>
        <begin position="419"/>
        <end position="458"/>
    </location>
</feature>
<accession>A0A3N4KZB8</accession>
<evidence type="ECO:0000256" key="4">
    <source>
        <dbReference type="ARBA" id="ARBA00023136"/>
    </source>
</evidence>
<comment type="subcellular location">
    <subcellularLocation>
        <location evidence="1">Membrane</location>
        <topology evidence="1">Multi-pass membrane protein</topology>
    </subcellularLocation>
</comment>
<sequence>MSETIAYLLARATTETAAATSTTAAAGHGGLSSAGRPPVYKAVGVSLAVASGVFIGCSFVLKKKGLLDANMKDGKEAGEGYGYLRNGWWWSGMILMIIGEICNFCAYAFVEAILVTPLGALSVVITAILSSMFLNERLSFIGKIGCFMCIVGSIVIVINAPEQSSVSTIQDMKGFILSPGFLSYAGVVIVGCVGIVIWIAPKYGQKSMMVYISVCSLIGGLSVVATQGLGAAVVTQISGTPQFNQWFLYVLFVFIIITLVVEIIYLNKALNIFNAALVTPTYYVFFTSSTIVTSAVLFRGFKGTPSSIATVVMGFLQICAGVVLLQLSKSAKNVPDTEIFRGDLDQVRTVAEQSEPESEPKADAIRGTAAIIRRISVARQKMEQEEAKRIREEKLKDMLNVPLHDGEMVEWDGVQRRVTWSGSSGEGPRRRNTTSGPHPPLGMSRMPDLEEGTEGEFSPVVVNRRRSMSVDEAMRRQIYDIEAETEEIHPQSFVGRVRNLFVPRPRSKASLRDETDVVIAVTSPHRDITDQGLPPPSQGRPYSDLSAPLPLREFSGDYHHQIGSKSSPQMTITPSEGEFSSRDFASESPPPLPKHGVKRTVDAGSDYTAIPPRAPRSAPGHMNSPVVRPMLTPTTPQTPHSAHSTDSGLRPDSADHTSRRQFSFQSVFGRHSRSHSRDSHGEGASSDVPLPLPHTHSHLSHPHLPARLHGLRRKSISGIQDRGIAKTEEESLGLVKGDSRASTLDYDKETGRYVESDDSEEERERERLRRKEWGGGDSKRGGM</sequence>
<gene>
    <name evidence="7" type="ORF">P167DRAFT_484115</name>
</gene>
<keyword evidence="4 6" id="KW-0472">Membrane</keyword>
<proteinExistence type="predicted"/>
<feature type="compositionally biased region" description="Basic and acidic residues" evidence="5">
    <location>
        <begin position="762"/>
        <end position="783"/>
    </location>
</feature>
<dbReference type="GO" id="GO:0015095">
    <property type="term" value="F:magnesium ion transmembrane transporter activity"/>
    <property type="evidence" value="ECO:0007669"/>
    <property type="project" value="InterPro"/>
</dbReference>
<evidence type="ECO:0000256" key="3">
    <source>
        <dbReference type="ARBA" id="ARBA00022989"/>
    </source>
</evidence>
<dbReference type="Pfam" id="PF05653">
    <property type="entry name" value="Mg_trans_NIPA"/>
    <property type="match status" value="1"/>
</dbReference>
<dbReference type="STRING" id="1392247.A0A3N4KZB8"/>
<evidence type="ECO:0000313" key="8">
    <source>
        <dbReference type="Proteomes" id="UP000277580"/>
    </source>
</evidence>
<feature type="compositionally biased region" description="Basic and acidic residues" evidence="5">
    <location>
        <begin position="745"/>
        <end position="755"/>
    </location>
</feature>
<feature type="transmembrane region" description="Helical" evidence="6">
    <location>
        <begin position="141"/>
        <end position="161"/>
    </location>
</feature>
<evidence type="ECO:0000256" key="2">
    <source>
        <dbReference type="ARBA" id="ARBA00022692"/>
    </source>
</evidence>
<dbReference type="Proteomes" id="UP000277580">
    <property type="component" value="Unassembled WGS sequence"/>
</dbReference>
<evidence type="ECO:0000256" key="1">
    <source>
        <dbReference type="ARBA" id="ARBA00004141"/>
    </source>
</evidence>